<organism evidence="2 3">
    <name type="scientific">Salipiger mucosus DSM 16094</name>
    <dbReference type="NCBI Taxonomy" id="1123237"/>
    <lineage>
        <taxon>Bacteria</taxon>
        <taxon>Pseudomonadati</taxon>
        <taxon>Pseudomonadota</taxon>
        <taxon>Alphaproteobacteria</taxon>
        <taxon>Rhodobacterales</taxon>
        <taxon>Roseobacteraceae</taxon>
        <taxon>Salipiger</taxon>
    </lineage>
</organism>
<dbReference type="AlphaFoldDB" id="S9SFU6"/>
<feature type="region of interest" description="Disordered" evidence="1">
    <location>
        <begin position="1"/>
        <end position="30"/>
    </location>
</feature>
<comment type="caution">
    <text evidence="2">The sequence shown here is derived from an EMBL/GenBank/DDBJ whole genome shotgun (WGS) entry which is preliminary data.</text>
</comment>
<dbReference type="Proteomes" id="UP000015347">
    <property type="component" value="Unassembled WGS sequence"/>
</dbReference>
<dbReference type="STRING" id="1123237.Salmuc_01090"/>
<dbReference type="EMBL" id="APVH01000010">
    <property type="protein sequence ID" value="EPX85134.1"/>
    <property type="molecule type" value="Genomic_DNA"/>
</dbReference>
<evidence type="ECO:0000313" key="3">
    <source>
        <dbReference type="Proteomes" id="UP000015347"/>
    </source>
</evidence>
<evidence type="ECO:0000313" key="2">
    <source>
        <dbReference type="EMBL" id="EPX85134.1"/>
    </source>
</evidence>
<protein>
    <submittedName>
        <fullName evidence="2">Uncharacterized protein</fullName>
    </submittedName>
</protein>
<evidence type="ECO:0000256" key="1">
    <source>
        <dbReference type="SAM" id="MobiDB-lite"/>
    </source>
</evidence>
<name>S9SFU6_9RHOB</name>
<accession>S9SFU6</accession>
<sequence length="80" mass="8105">MPDPSSRVGAPVSSGAWGRAGACGGAGPREGPCRLEARTASRGRASLQSPRSARADKATAHYLDNLGSASLAQQLPVAFN</sequence>
<reference evidence="3" key="1">
    <citation type="journal article" date="2014" name="Stand. Genomic Sci.">
        <title>Genome sequence of the exopolysaccharide-producing Salipiger mucosus type strain (DSM 16094(T)), a moderately halophilic member of the Roseobacter clade.</title>
        <authorList>
            <person name="Riedel T."/>
            <person name="Spring S."/>
            <person name="Fiebig A."/>
            <person name="Petersen J."/>
            <person name="Kyrpides N.C."/>
            <person name="Goker M."/>
            <person name="Klenk H.P."/>
        </authorList>
    </citation>
    <scope>NUCLEOTIDE SEQUENCE [LARGE SCALE GENOMIC DNA]</scope>
    <source>
        <strain evidence="3">DSM 16094</strain>
    </source>
</reference>
<dbReference type="HOGENOM" id="CLU_2587689_0_0_5"/>
<proteinExistence type="predicted"/>
<keyword evidence="3" id="KW-1185">Reference proteome</keyword>
<gene>
    <name evidence="2" type="ORF">Salmuc_01090</name>
</gene>